<dbReference type="HOGENOM" id="CLU_029257_1_0_9"/>
<gene>
    <name evidence="2" type="ORF">HMPREF9381_1925</name>
</gene>
<dbReference type="RefSeq" id="WP_002905396.1">
    <property type="nucleotide sequence ID" value="NZ_GL872376.1"/>
</dbReference>
<name>F0I435_STRSA</name>
<evidence type="ECO:0000313" key="2">
    <source>
        <dbReference type="EMBL" id="EGD28607.1"/>
    </source>
</evidence>
<dbReference type="PATRIC" id="fig|888809.3.peg.1879"/>
<dbReference type="EMBL" id="AEXV01000012">
    <property type="protein sequence ID" value="EGD28607.1"/>
    <property type="molecule type" value="Genomic_DNA"/>
</dbReference>
<dbReference type="InterPro" id="IPR007111">
    <property type="entry name" value="NACHT_NTPase"/>
</dbReference>
<accession>F0I435</accession>
<reference evidence="2 3" key="1">
    <citation type="submission" date="2011-02" db="EMBL/GenBank/DDBJ databases">
        <authorList>
            <person name="Muzny D."/>
            <person name="Qin X."/>
            <person name="Deng J."/>
            <person name="Jiang H."/>
            <person name="Liu Y."/>
            <person name="Qu J."/>
            <person name="Song X.-Z."/>
            <person name="Zhang L."/>
            <person name="Thornton R."/>
            <person name="Coyle M."/>
            <person name="Francisco L."/>
            <person name="Jackson L."/>
            <person name="Javaid M."/>
            <person name="Korchina V."/>
            <person name="Kovar C."/>
            <person name="Mata R."/>
            <person name="Mathew T."/>
            <person name="Ngo R."/>
            <person name="Nguyen L."/>
            <person name="Nguyen N."/>
            <person name="Okwuonu G."/>
            <person name="Ongeri F."/>
            <person name="Pham C."/>
            <person name="Simmons D."/>
            <person name="Wilczek-Boney K."/>
            <person name="Hale W."/>
            <person name="Jakkamsetti A."/>
            <person name="Pham P."/>
            <person name="Ruth R."/>
            <person name="San Lucas F."/>
            <person name="Warren J."/>
            <person name="Zhang J."/>
            <person name="Zhao Z."/>
            <person name="Zhou C."/>
            <person name="Zhu D."/>
            <person name="Lee S."/>
            <person name="Bess C."/>
            <person name="Blankenburg K."/>
            <person name="Forbes L."/>
            <person name="Fu Q."/>
            <person name="Gubbala S."/>
            <person name="Hirani K."/>
            <person name="Jayaseelan J.C."/>
            <person name="Lara F."/>
            <person name="Munidasa M."/>
            <person name="Palculict T."/>
            <person name="Patil S."/>
            <person name="Pu L.-L."/>
            <person name="Saada N."/>
            <person name="Tang L."/>
            <person name="Weissenberger G."/>
            <person name="Zhu Y."/>
            <person name="Hemphill L."/>
            <person name="Shang Y."/>
            <person name="Youmans B."/>
            <person name="Ayvaz T."/>
            <person name="Ross M."/>
            <person name="Santibanez J."/>
            <person name="Aqrawi P."/>
            <person name="Gross S."/>
            <person name="Joshi V."/>
            <person name="Fowler G."/>
            <person name="Nazareth L."/>
            <person name="Reid J."/>
            <person name="Worley K."/>
            <person name="Petrosino J."/>
            <person name="Highlander S."/>
            <person name="Gibbs R."/>
        </authorList>
    </citation>
    <scope>NUCLEOTIDE SEQUENCE [LARGE SCALE GENOMIC DNA]</scope>
    <source>
        <strain evidence="2 3">SK72</strain>
    </source>
</reference>
<dbReference type="PANTHER" id="PTHR46844">
    <property type="entry name" value="SLR5058 PROTEIN"/>
    <property type="match status" value="1"/>
</dbReference>
<dbReference type="Gene3D" id="3.40.50.300">
    <property type="entry name" value="P-loop containing nucleotide triphosphate hydrolases"/>
    <property type="match status" value="1"/>
</dbReference>
<dbReference type="Pfam" id="PF05729">
    <property type="entry name" value="NACHT"/>
    <property type="match status" value="1"/>
</dbReference>
<comment type="caution">
    <text evidence="2">The sequence shown here is derived from an EMBL/GenBank/DDBJ whole genome shotgun (WGS) entry which is preliminary data.</text>
</comment>
<dbReference type="InterPro" id="IPR027417">
    <property type="entry name" value="P-loop_NTPase"/>
</dbReference>
<dbReference type="SUPFAM" id="SSF52540">
    <property type="entry name" value="P-loop containing nucleoside triphosphate hydrolases"/>
    <property type="match status" value="1"/>
</dbReference>
<dbReference type="PANTHER" id="PTHR46844:SF1">
    <property type="entry name" value="SLR5058 PROTEIN"/>
    <property type="match status" value="1"/>
</dbReference>
<protein>
    <recommendedName>
        <fullName evidence="1">NACHT domain-containing protein</fullName>
    </recommendedName>
</protein>
<evidence type="ECO:0000313" key="3">
    <source>
        <dbReference type="Proteomes" id="UP000003332"/>
    </source>
</evidence>
<dbReference type="PROSITE" id="PS50837">
    <property type="entry name" value="NACHT"/>
    <property type="match status" value="1"/>
</dbReference>
<sequence>MMDETFNNEIAKQFTSAILDKYLSPIISVTTDKFKTLYNKAKINLEIPFQAYLTKSYEKYSKTKTIIYGIEPKKLYSFFEVPFLEKSSDIIKPTTTRVLTDISKFLIIEGSGGIGKSTLMKHLFLSELELKDYIPIFIELKDFNEEEHLDLEQLLLKKLNQFHNKFQEDYLDYALQSGCFLFLLDGYDELYSENQKEFFKKLNDFCDKYPENHYILSSRPYSESEFIEFQRFTVLKSTPFTKEQAISLITKIEYPDDEIKNKFIRDLESGLYDRHESFASNPLLLNIMLSTYNDYAEIPQKLHLFYYQAFDTMFSKHDATKSYRREMLSNLSSDTFKKYFAIFCFLTYQKAKTEFTFPEIEEIFKKFPPRIQSVLNIGNFIHDLENCLCVLYKEGNRYKFSHRSFQEYFVAYFLNIQTDSKMRDYSFHLIESGKFSTSADSVFFMLEDMNTQRFNSNILIPLLDKFEKSKTSDENLLEYYILNLPVAIEVNTAESRSTRDFEVRLYLPTGGSHSFIYNFFEKTINYNIYKSLKPSNSQLVSFCKANNLVFTKIDPRELIKNKNLFKLFKNSWIGKHILYLTHYKQKLIESLKEDEINLEDY</sequence>
<feature type="domain" description="NACHT" evidence="1">
    <location>
        <begin position="104"/>
        <end position="220"/>
    </location>
</feature>
<organism evidence="2 3">
    <name type="scientific">Streptococcus sanguinis SK72</name>
    <dbReference type="NCBI Taxonomy" id="888809"/>
    <lineage>
        <taxon>Bacteria</taxon>
        <taxon>Bacillati</taxon>
        <taxon>Bacillota</taxon>
        <taxon>Bacilli</taxon>
        <taxon>Lactobacillales</taxon>
        <taxon>Streptococcaceae</taxon>
        <taxon>Streptococcus</taxon>
    </lineage>
</organism>
<proteinExistence type="predicted"/>
<dbReference type="Proteomes" id="UP000003332">
    <property type="component" value="Unassembled WGS sequence"/>
</dbReference>
<dbReference type="AlphaFoldDB" id="F0I435"/>
<evidence type="ECO:0000259" key="1">
    <source>
        <dbReference type="PROSITE" id="PS50837"/>
    </source>
</evidence>